<dbReference type="Proteomes" id="UP000800094">
    <property type="component" value="Unassembled WGS sequence"/>
</dbReference>
<evidence type="ECO:0000313" key="3">
    <source>
        <dbReference type="EMBL" id="KAF2250956.1"/>
    </source>
</evidence>
<dbReference type="PANTHER" id="PTHR38790">
    <property type="entry name" value="2EXR DOMAIN-CONTAINING PROTEIN-RELATED"/>
    <property type="match status" value="1"/>
</dbReference>
<sequence>MTRHAPVPIGCWIAYCALSAVAWTCCLPCTLVLCWPKSDRNTKGPDEEVQILPLRQRSLTLPLGQPDSSQIITSDQSQSSLVAKLPLELREEIYRHALGGLQIHILICGYKRLKLCGYRCGLSRCRHDVFDPRALHDLNLSTAVLRTCRLIYSEAIKLLYSANNFAVTSYGQKYFPLPYLPKILLPQRLRSIRDLSISWDATPHFNLSENGDAGSQQWYDSWHALSQMTGLRNLFIHIGLDYFKYSPSVYVLNIWTEREAQMFEPVKAVQAPESFVIVLPDRRCSTDLDVGTTKCIFRVPD</sequence>
<keyword evidence="1" id="KW-1133">Transmembrane helix</keyword>
<dbReference type="EMBL" id="ML987193">
    <property type="protein sequence ID" value="KAF2250956.1"/>
    <property type="molecule type" value="Genomic_DNA"/>
</dbReference>
<accession>A0A6A6IKP3</accession>
<protein>
    <recommendedName>
        <fullName evidence="2">DUF7730 domain-containing protein</fullName>
    </recommendedName>
</protein>
<keyword evidence="4" id="KW-1185">Reference proteome</keyword>
<dbReference type="InterPro" id="IPR056632">
    <property type="entry name" value="DUF7730"/>
</dbReference>
<feature type="transmembrane region" description="Helical" evidence="1">
    <location>
        <begin position="12"/>
        <end position="35"/>
    </location>
</feature>
<reference evidence="3" key="1">
    <citation type="journal article" date="2020" name="Stud. Mycol.">
        <title>101 Dothideomycetes genomes: a test case for predicting lifestyles and emergence of pathogens.</title>
        <authorList>
            <person name="Haridas S."/>
            <person name="Albert R."/>
            <person name="Binder M."/>
            <person name="Bloem J."/>
            <person name="Labutti K."/>
            <person name="Salamov A."/>
            <person name="Andreopoulos B."/>
            <person name="Baker S."/>
            <person name="Barry K."/>
            <person name="Bills G."/>
            <person name="Bluhm B."/>
            <person name="Cannon C."/>
            <person name="Castanera R."/>
            <person name="Culley D."/>
            <person name="Daum C."/>
            <person name="Ezra D."/>
            <person name="Gonzalez J."/>
            <person name="Henrissat B."/>
            <person name="Kuo A."/>
            <person name="Liang C."/>
            <person name="Lipzen A."/>
            <person name="Lutzoni F."/>
            <person name="Magnuson J."/>
            <person name="Mondo S."/>
            <person name="Nolan M."/>
            <person name="Ohm R."/>
            <person name="Pangilinan J."/>
            <person name="Park H.-J."/>
            <person name="Ramirez L."/>
            <person name="Alfaro M."/>
            <person name="Sun H."/>
            <person name="Tritt A."/>
            <person name="Yoshinaga Y."/>
            <person name="Zwiers L.-H."/>
            <person name="Turgeon B."/>
            <person name="Goodwin S."/>
            <person name="Spatafora J."/>
            <person name="Crous P."/>
            <person name="Grigoriev I."/>
        </authorList>
    </citation>
    <scope>NUCLEOTIDE SEQUENCE</scope>
    <source>
        <strain evidence="3">CBS 122368</strain>
    </source>
</reference>
<evidence type="ECO:0000259" key="2">
    <source>
        <dbReference type="Pfam" id="PF24864"/>
    </source>
</evidence>
<dbReference type="GeneID" id="54574740"/>
<dbReference type="Pfam" id="PF24864">
    <property type="entry name" value="DUF7730"/>
    <property type="match status" value="1"/>
</dbReference>
<dbReference type="OrthoDB" id="4757095at2759"/>
<dbReference type="AlphaFoldDB" id="A0A6A6IKP3"/>
<gene>
    <name evidence="3" type="ORF">BU26DRAFT_273899</name>
</gene>
<evidence type="ECO:0000256" key="1">
    <source>
        <dbReference type="SAM" id="Phobius"/>
    </source>
</evidence>
<organism evidence="3 4">
    <name type="scientific">Trematosphaeria pertusa</name>
    <dbReference type="NCBI Taxonomy" id="390896"/>
    <lineage>
        <taxon>Eukaryota</taxon>
        <taxon>Fungi</taxon>
        <taxon>Dikarya</taxon>
        <taxon>Ascomycota</taxon>
        <taxon>Pezizomycotina</taxon>
        <taxon>Dothideomycetes</taxon>
        <taxon>Pleosporomycetidae</taxon>
        <taxon>Pleosporales</taxon>
        <taxon>Massarineae</taxon>
        <taxon>Trematosphaeriaceae</taxon>
        <taxon>Trematosphaeria</taxon>
    </lineage>
</organism>
<evidence type="ECO:0000313" key="4">
    <source>
        <dbReference type="Proteomes" id="UP000800094"/>
    </source>
</evidence>
<dbReference type="PANTHER" id="PTHR38790:SF9">
    <property type="entry name" value="F-BOX DOMAIN-CONTAINING PROTEIN"/>
    <property type="match status" value="1"/>
</dbReference>
<keyword evidence="1" id="KW-0472">Membrane</keyword>
<proteinExistence type="predicted"/>
<dbReference type="RefSeq" id="XP_033685960.1">
    <property type="nucleotide sequence ID" value="XM_033821410.1"/>
</dbReference>
<name>A0A6A6IKP3_9PLEO</name>
<keyword evidence="1" id="KW-0812">Transmembrane</keyword>
<feature type="domain" description="DUF7730" evidence="2">
    <location>
        <begin position="75"/>
        <end position="300"/>
    </location>
</feature>